<keyword evidence="3" id="KW-1185">Reference proteome</keyword>
<accession>A0A850HN00</accession>
<evidence type="ECO:0000313" key="2">
    <source>
        <dbReference type="EMBL" id="NVH59231.1"/>
    </source>
</evidence>
<proteinExistence type="predicted"/>
<dbReference type="SUPFAM" id="SSF53706">
    <property type="entry name" value="Formate dehydrogenase/DMSO reductase, domains 1-3"/>
    <property type="match status" value="1"/>
</dbReference>
<name>A0A850HN00_9FIRM</name>
<dbReference type="Proteomes" id="UP000701680">
    <property type="component" value="Unassembled WGS sequence"/>
</dbReference>
<evidence type="ECO:0000313" key="4">
    <source>
        <dbReference type="Proteomes" id="UP000701680"/>
    </source>
</evidence>
<evidence type="ECO:0000313" key="1">
    <source>
        <dbReference type="EMBL" id="NSK15455.1"/>
    </source>
</evidence>
<dbReference type="Proteomes" id="UP000528555">
    <property type="component" value="Unassembled WGS sequence"/>
</dbReference>
<dbReference type="RefSeq" id="WP_159459871.1">
    <property type="nucleotide sequence ID" value="NZ_JAAITX010000010.1"/>
</dbReference>
<dbReference type="OrthoDB" id="2066672at2"/>
<evidence type="ECO:0000313" key="3">
    <source>
        <dbReference type="Proteomes" id="UP000528555"/>
    </source>
</evidence>
<dbReference type="EMBL" id="JAAITX010000010">
    <property type="protein sequence ID" value="NVH59231.1"/>
    <property type="molecule type" value="Genomic_DNA"/>
</dbReference>
<protein>
    <recommendedName>
        <fullName evidence="5">DUF1667 domain-containing protein</fullName>
    </recommendedName>
</protein>
<reference evidence="3 4" key="1">
    <citation type="journal article" date="2020" name="Cell Host Microbe">
        <title>Functional and Genomic Variation between Human-Derived Isolates of Lachnospiraceae Reveals Inter- and Intra-Species Diversity.</title>
        <authorList>
            <person name="Sorbara M.T."/>
            <person name="Littmann E.R."/>
            <person name="Fontana E."/>
            <person name="Moody T.U."/>
            <person name="Kohout C.E."/>
            <person name="Gjonbalaj M."/>
            <person name="Eaton V."/>
            <person name="Seok R."/>
            <person name="Leiner I.M."/>
            <person name="Pamer E.G."/>
        </authorList>
    </citation>
    <scope>NUCLEOTIDE SEQUENCE [LARGE SCALE GENOMIC DNA]</scope>
    <source>
        <strain evidence="2 3">MSK.17.11</strain>
        <strain evidence="1 4">MSK.17.38</strain>
    </source>
</reference>
<comment type="caution">
    <text evidence="2">The sequence shown here is derived from an EMBL/GenBank/DDBJ whole genome shotgun (WGS) entry which is preliminary data.</text>
</comment>
<dbReference type="EMBL" id="JAAIUO010000010">
    <property type="protein sequence ID" value="NSK15455.1"/>
    <property type="molecule type" value="Genomic_DNA"/>
</dbReference>
<dbReference type="AlphaFoldDB" id="A0A850HN00"/>
<organism evidence="2 3">
    <name type="scientific">Dorea phocaeensis</name>
    <dbReference type="NCBI Taxonomy" id="2040291"/>
    <lineage>
        <taxon>Bacteria</taxon>
        <taxon>Bacillati</taxon>
        <taxon>Bacillota</taxon>
        <taxon>Clostridia</taxon>
        <taxon>Lachnospirales</taxon>
        <taxon>Lachnospiraceae</taxon>
        <taxon>Dorea</taxon>
    </lineage>
</organism>
<reference evidence="2" key="2">
    <citation type="submission" date="2020-02" db="EMBL/GenBank/DDBJ databases">
        <authorList>
            <person name="Littmann E."/>
            <person name="Sorbara M."/>
        </authorList>
    </citation>
    <scope>NUCLEOTIDE SEQUENCE</scope>
    <source>
        <strain evidence="2">MSK.17.11</strain>
        <strain evidence="1">MSK.17.38</strain>
    </source>
</reference>
<sequence>METRKLTCEICKNKCHLTAEVAEGEVLDVSGNGCMRGYAYAMQKVEEELENSNPS</sequence>
<gene>
    <name evidence="2" type="ORF">G5A66_11470</name>
    <name evidence="1" type="ORF">G5A75_11470</name>
</gene>
<evidence type="ECO:0008006" key="5">
    <source>
        <dbReference type="Google" id="ProtNLM"/>
    </source>
</evidence>